<keyword evidence="2" id="KW-1185">Reference proteome</keyword>
<evidence type="ECO:0000313" key="2">
    <source>
        <dbReference type="Proteomes" id="UP000253507"/>
    </source>
</evidence>
<proteinExistence type="predicted"/>
<dbReference type="AlphaFoldDB" id="A0A367EQG6"/>
<reference evidence="1 2" key="1">
    <citation type="submission" date="2018-06" db="EMBL/GenBank/DDBJ databases">
        <title>Streptomyces reniochalinae sp. nov. and Streptomyces diacarnus sp. nov. from marine sponges.</title>
        <authorList>
            <person name="Li L."/>
        </authorList>
    </citation>
    <scope>NUCLEOTIDE SEQUENCE [LARGE SCALE GENOMIC DNA]</scope>
    <source>
        <strain evidence="1 2">LHW50302</strain>
    </source>
</reference>
<keyword evidence="1" id="KW-0503">Monooxygenase</keyword>
<evidence type="ECO:0000313" key="1">
    <source>
        <dbReference type="EMBL" id="RCG20334.1"/>
    </source>
</evidence>
<protein>
    <submittedName>
        <fullName evidence="1">Antibiotic biosynthesis monooxygenase</fullName>
    </submittedName>
</protein>
<keyword evidence="1" id="KW-0560">Oxidoreductase</keyword>
<name>A0A367EQG6_9ACTN</name>
<dbReference type="GO" id="GO:0004497">
    <property type="term" value="F:monooxygenase activity"/>
    <property type="evidence" value="ECO:0007669"/>
    <property type="project" value="UniProtKB-KW"/>
</dbReference>
<dbReference type="Proteomes" id="UP000253507">
    <property type="component" value="Unassembled WGS sequence"/>
</dbReference>
<dbReference type="OrthoDB" id="1493813at2"/>
<accession>A0A367EQG6</accession>
<dbReference type="PROSITE" id="PS51257">
    <property type="entry name" value="PROKAR_LIPOPROTEIN"/>
    <property type="match status" value="1"/>
</dbReference>
<gene>
    <name evidence="1" type="ORF">DQ392_10175</name>
</gene>
<dbReference type="InterPro" id="IPR011008">
    <property type="entry name" value="Dimeric_a/b-barrel"/>
</dbReference>
<comment type="caution">
    <text evidence="1">The sequence shown here is derived from an EMBL/GenBank/DDBJ whole genome shotgun (WGS) entry which is preliminary data.</text>
</comment>
<dbReference type="Gene3D" id="3.30.70.100">
    <property type="match status" value="2"/>
</dbReference>
<dbReference type="RefSeq" id="WP_114015210.1">
    <property type="nucleotide sequence ID" value="NZ_QOIM01000028.1"/>
</dbReference>
<dbReference type="SUPFAM" id="SSF54909">
    <property type="entry name" value="Dimeric alpha+beta barrel"/>
    <property type="match status" value="1"/>
</dbReference>
<dbReference type="EMBL" id="QOIM01000028">
    <property type="protein sequence ID" value="RCG20334.1"/>
    <property type="molecule type" value="Genomic_DNA"/>
</dbReference>
<sequence length="228" mass="24560">MRSGIESALGPVSTAAAVFGCWQVGTPQRQHVVAEAIADAWRGRPWPGPGLRSYAVLAADDGTTLLHFSQVDDLDDVPAQDLTWKQQVDAAVPGIERTGVTAGVLRRSTPAYGPAAEAACAVLVTRIFDGPDAERANRLVDAMFESSAGTPPAKGLLSAHFYVSPDGTKVFNYALWISADAHRQAIEKRPAELEANAQWQRVHAYPGLLSTSFQRFRPLLRLAPTTRS</sequence>
<organism evidence="1 2">
    <name type="scientific">Streptomyces reniochalinae</name>
    <dbReference type="NCBI Taxonomy" id="2250578"/>
    <lineage>
        <taxon>Bacteria</taxon>
        <taxon>Bacillati</taxon>
        <taxon>Actinomycetota</taxon>
        <taxon>Actinomycetes</taxon>
        <taxon>Kitasatosporales</taxon>
        <taxon>Streptomycetaceae</taxon>
        <taxon>Streptomyces</taxon>
    </lineage>
</organism>